<dbReference type="HOGENOM" id="CLU_1790643_0_0_1"/>
<evidence type="ECO:0000313" key="1">
    <source>
        <dbReference type="EMBL" id="CAK58480.1"/>
    </source>
</evidence>
<reference evidence="1 2" key="1">
    <citation type="journal article" date="2006" name="Nature">
        <title>Global trends of whole-genome duplications revealed by the ciliate Paramecium tetraurelia.</title>
        <authorList>
            <consortium name="Genoscope"/>
            <person name="Aury J.-M."/>
            <person name="Jaillon O."/>
            <person name="Duret L."/>
            <person name="Noel B."/>
            <person name="Jubin C."/>
            <person name="Porcel B.M."/>
            <person name="Segurens B."/>
            <person name="Daubin V."/>
            <person name="Anthouard V."/>
            <person name="Aiach N."/>
            <person name="Arnaiz O."/>
            <person name="Billaut A."/>
            <person name="Beisson J."/>
            <person name="Blanc I."/>
            <person name="Bouhouche K."/>
            <person name="Camara F."/>
            <person name="Duharcourt S."/>
            <person name="Guigo R."/>
            <person name="Gogendeau D."/>
            <person name="Katinka M."/>
            <person name="Keller A.-M."/>
            <person name="Kissmehl R."/>
            <person name="Klotz C."/>
            <person name="Koll F."/>
            <person name="Le Moue A."/>
            <person name="Lepere C."/>
            <person name="Malinsky S."/>
            <person name="Nowacki M."/>
            <person name="Nowak J.K."/>
            <person name="Plattner H."/>
            <person name="Poulain J."/>
            <person name="Ruiz F."/>
            <person name="Serrano V."/>
            <person name="Zagulski M."/>
            <person name="Dessen P."/>
            <person name="Betermier M."/>
            <person name="Weissenbach J."/>
            <person name="Scarpelli C."/>
            <person name="Schachter V."/>
            <person name="Sperling L."/>
            <person name="Meyer E."/>
            <person name="Cohen J."/>
            <person name="Wincker P."/>
        </authorList>
    </citation>
    <scope>NUCLEOTIDE SEQUENCE [LARGE SCALE GENOMIC DNA]</scope>
    <source>
        <strain evidence="1 2">Stock d4-2</strain>
    </source>
</reference>
<dbReference type="AlphaFoldDB" id="A0BIW3"/>
<gene>
    <name evidence="1" type="ORF">GSPATT00004853001</name>
</gene>
<dbReference type="GeneID" id="5011662"/>
<organism evidence="1 2">
    <name type="scientific">Paramecium tetraurelia</name>
    <dbReference type="NCBI Taxonomy" id="5888"/>
    <lineage>
        <taxon>Eukaryota</taxon>
        <taxon>Sar</taxon>
        <taxon>Alveolata</taxon>
        <taxon>Ciliophora</taxon>
        <taxon>Intramacronucleata</taxon>
        <taxon>Oligohymenophorea</taxon>
        <taxon>Peniculida</taxon>
        <taxon>Parameciidae</taxon>
        <taxon>Paramecium</taxon>
    </lineage>
</organism>
<dbReference type="RefSeq" id="XP_001425878.1">
    <property type="nucleotide sequence ID" value="XM_001425841.1"/>
</dbReference>
<protein>
    <submittedName>
        <fullName evidence="1">Uncharacterized protein</fullName>
    </submittedName>
</protein>
<name>A0BIW3_PARTE</name>
<keyword evidence="2" id="KW-1185">Reference proteome</keyword>
<dbReference type="Proteomes" id="UP000000600">
    <property type="component" value="Unassembled WGS sequence"/>
</dbReference>
<dbReference type="KEGG" id="ptm:GSPATT00004853001"/>
<sequence>MELIKPEELFSVYMAGEQGATIIQVNYKEKLLRKVNTNMLPCSLTMIPLSIDEWLIAPSIGIKVCNTNRDYILYGNDIDVVLMEFTPSQVTYALCIPVENCQCLQYRIEIMVSIKFNKKIWQLMEQSNFHLNQNLESNQLKTKTK</sequence>
<evidence type="ECO:0000313" key="2">
    <source>
        <dbReference type="Proteomes" id="UP000000600"/>
    </source>
</evidence>
<proteinExistence type="predicted"/>
<dbReference type="InParanoid" id="A0BIW3"/>
<dbReference type="EMBL" id="CT867997">
    <property type="protein sequence ID" value="CAK58480.1"/>
    <property type="molecule type" value="Genomic_DNA"/>
</dbReference>
<accession>A0BIW3</accession>